<dbReference type="Gene3D" id="3.30.565.10">
    <property type="entry name" value="Histidine kinase-like ATPase, C-terminal domain"/>
    <property type="match status" value="1"/>
</dbReference>
<evidence type="ECO:0000313" key="20">
    <source>
        <dbReference type="Proteomes" id="UP000365807"/>
    </source>
</evidence>
<evidence type="ECO:0000256" key="7">
    <source>
        <dbReference type="ARBA" id="ARBA00022777"/>
    </source>
</evidence>
<evidence type="ECO:0000259" key="12">
    <source>
        <dbReference type="PROSITE" id="PS50885"/>
    </source>
</evidence>
<dbReference type="PROSITE" id="PS50109">
    <property type="entry name" value="HIS_KIN"/>
    <property type="match status" value="1"/>
</dbReference>
<dbReference type="RefSeq" id="WP_002777440.1">
    <property type="nucleotide sequence ID" value="NZ_AANHVQ020000008.1"/>
</dbReference>
<dbReference type="InterPro" id="IPR050398">
    <property type="entry name" value="HssS/ArlS-like"/>
</dbReference>
<evidence type="ECO:0000256" key="10">
    <source>
        <dbReference type="SAM" id="Phobius"/>
    </source>
</evidence>
<evidence type="ECO:0000313" key="22">
    <source>
        <dbReference type="Proteomes" id="UP000411403"/>
    </source>
</evidence>
<sequence length="416" mass="48704">MNRSSIFYTITFIFIFAGVSVILGFLWLIEYDQQNYTRELNTKYSLIANARLLNFAGIISEREFEEQTKNYNKMEPILEVRQIRRILFGGEVLARVEVNNGLIEIISYDRQVYLNIIFDGKVNLYKDQDYQTYRYFIIKAIAVAVICILVLLYIYIFKKLKPLKALKKQIDKFAQGKLNDIEDVSTGVDEISQVSEAFYQAIVQIRKLNQSRQFFLRNMMHELKTPITKGLITLEMLEDNKYKERLESIFNRLEILINEFAAIEQITSGAAFINRKKYNILDVLDEAKEIAMRDDNNIRIFMDESFFVNVDFKLFTTAIKNMIDNGIKHSENGFIQIDIMDDYICFKNRGPELNNTLEYYTQAFTQGGSKQKSSFGLGLYIVNTILESHGMKLDYDYEEGVNLFYFRNLKSIIVKE</sequence>
<comment type="catalytic activity">
    <reaction evidence="1">
        <text>ATP + protein L-histidine = ADP + protein N-phospho-L-histidine.</text>
        <dbReference type="EC" id="2.7.13.3"/>
    </reaction>
</comment>
<evidence type="ECO:0000313" key="13">
    <source>
        <dbReference type="EMBL" id="EAK1508897.1"/>
    </source>
</evidence>
<dbReference type="Gene3D" id="6.10.340.10">
    <property type="match status" value="1"/>
</dbReference>
<dbReference type="EMBL" id="AACGFG010000008">
    <property type="protein sequence ID" value="EAK4358517.1"/>
    <property type="molecule type" value="Genomic_DNA"/>
</dbReference>
<keyword evidence="6 10" id="KW-0812">Transmembrane</keyword>
<dbReference type="NCBIfam" id="NF038389">
    <property type="entry name" value="ArsS_fam_HK"/>
    <property type="match status" value="1"/>
</dbReference>
<evidence type="ECO:0000313" key="17">
    <source>
        <dbReference type="EMBL" id="EAL9203569.1"/>
    </source>
</evidence>
<dbReference type="Proteomes" id="UP000409545">
    <property type="component" value="Unassembled WGS sequence"/>
</dbReference>
<evidence type="ECO:0000313" key="14">
    <source>
        <dbReference type="EMBL" id="EAK4358517.1"/>
    </source>
</evidence>
<keyword evidence="9 10" id="KW-0472">Membrane</keyword>
<dbReference type="SUPFAM" id="SSF55874">
    <property type="entry name" value="ATPase domain of HSP90 chaperone/DNA topoisomerase II/histidine kinase"/>
    <property type="match status" value="1"/>
</dbReference>
<dbReference type="InterPro" id="IPR036890">
    <property type="entry name" value="HATPase_C_sf"/>
</dbReference>
<dbReference type="GO" id="GO:0016020">
    <property type="term" value="C:membrane"/>
    <property type="evidence" value="ECO:0007669"/>
    <property type="project" value="UniProtKB-SubCell"/>
</dbReference>
<feature type="transmembrane region" description="Helical" evidence="10">
    <location>
        <begin position="6"/>
        <end position="29"/>
    </location>
</feature>
<dbReference type="SMART" id="SM00387">
    <property type="entry name" value="HATPase_c"/>
    <property type="match status" value="1"/>
</dbReference>
<dbReference type="InterPro" id="IPR003661">
    <property type="entry name" value="HisK_dim/P_dom"/>
</dbReference>
<feature type="domain" description="Histidine kinase" evidence="11">
    <location>
        <begin position="218"/>
        <end position="413"/>
    </location>
</feature>
<keyword evidence="7 17" id="KW-0418">Kinase</keyword>
<dbReference type="EMBL" id="AACSIE010000001">
    <property type="protein sequence ID" value="EAL9203569.1"/>
    <property type="molecule type" value="Genomic_DNA"/>
</dbReference>
<evidence type="ECO:0000313" key="19">
    <source>
        <dbReference type="Proteomes" id="UP000361993"/>
    </source>
</evidence>
<dbReference type="InterPro" id="IPR036097">
    <property type="entry name" value="HisK_dim/P_sf"/>
</dbReference>
<dbReference type="PANTHER" id="PTHR45528">
    <property type="entry name" value="SENSOR HISTIDINE KINASE CPXA"/>
    <property type="match status" value="1"/>
</dbReference>
<evidence type="ECO:0000256" key="6">
    <source>
        <dbReference type="ARBA" id="ARBA00022692"/>
    </source>
</evidence>
<dbReference type="Gene3D" id="1.10.287.130">
    <property type="match status" value="1"/>
</dbReference>
<reference evidence="17 22" key="2">
    <citation type="submission" date="2018-08" db="EMBL/GenBank/DDBJ databases">
        <authorList>
            <consortium name="NARMS: The National Antimicrobial Resistance Monitoring System"/>
        </authorList>
    </citation>
    <scope>NUCLEOTIDE SEQUENCE [LARGE SCALE GENOMIC DNA]</scope>
    <source>
        <strain evidence="17 22">CVM N17C171</strain>
        <strain evidence="16 18">CVM N17C548</strain>
        <strain evidence="14 20">FSIS11807978</strain>
        <strain evidence="15 21">FSIS1711007</strain>
    </source>
</reference>
<dbReference type="EMBL" id="AACGUZ010000006">
    <property type="protein sequence ID" value="EAK5103484.1"/>
    <property type="molecule type" value="Genomic_DNA"/>
</dbReference>
<dbReference type="Proteomes" id="UP000352088">
    <property type="component" value="Unassembled WGS sequence"/>
</dbReference>
<evidence type="ECO:0000259" key="11">
    <source>
        <dbReference type="PROSITE" id="PS50109"/>
    </source>
</evidence>
<evidence type="ECO:0000256" key="4">
    <source>
        <dbReference type="ARBA" id="ARBA00022553"/>
    </source>
</evidence>
<dbReference type="CDD" id="cd00082">
    <property type="entry name" value="HisKA"/>
    <property type="match status" value="1"/>
</dbReference>
<dbReference type="SMART" id="SM00388">
    <property type="entry name" value="HisKA"/>
    <property type="match status" value="1"/>
</dbReference>
<dbReference type="GeneID" id="66543807"/>
<gene>
    <name evidence="15" type="ORF">B9Q54_04290</name>
    <name evidence="14" type="ORF">C6T04_06290</name>
    <name evidence="13" type="ORF">CJD00_01190</name>
    <name evidence="16" type="ORF">DSX26_01950</name>
    <name evidence="17" type="ORF">DYU70_00055</name>
</gene>
<keyword evidence="5" id="KW-0808">Transferase</keyword>
<dbReference type="PANTHER" id="PTHR45528:SF12">
    <property type="entry name" value="SENSOR HISTIDINE KINASE ARSS"/>
    <property type="match status" value="1"/>
</dbReference>
<dbReference type="InterPro" id="IPR047994">
    <property type="entry name" value="ArsS-like"/>
</dbReference>
<dbReference type="GO" id="GO:0000155">
    <property type="term" value="F:phosphorelay sensor kinase activity"/>
    <property type="evidence" value="ECO:0007669"/>
    <property type="project" value="InterPro"/>
</dbReference>
<evidence type="ECO:0000256" key="9">
    <source>
        <dbReference type="ARBA" id="ARBA00023136"/>
    </source>
</evidence>
<evidence type="ECO:0000256" key="1">
    <source>
        <dbReference type="ARBA" id="ARBA00000085"/>
    </source>
</evidence>
<dbReference type="Proteomes" id="UP000361993">
    <property type="component" value="Unassembled WGS sequence"/>
</dbReference>
<comment type="caution">
    <text evidence="17">The sequence shown here is derived from an EMBL/GenBank/DDBJ whole genome shotgun (WGS) entry which is preliminary data.</text>
</comment>
<dbReference type="SUPFAM" id="SSF47384">
    <property type="entry name" value="Homodimeric domain of signal transducing histidine kinase"/>
    <property type="match status" value="1"/>
</dbReference>
<name>A0A1B3X8X5_CAMCO</name>
<organism evidence="17 22">
    <name type="scientific">Campylobacter coli</name>
    <dbReference type="NCBI Taxonomy" id="195"/>
    <lineage>
        <taxon>Bacteria</taxon>
        <taxon>Pseudomonadati</taxon>
        <taxon>Campylobacterota</taxon>
        <taxon>Epsilonproteobacteria</taxon>
        <taxon>Campylobacterales</taxon>
        <taxon>Campylobacteraceae</taxon>
        <taxon>Campylobacter</taxon>
    </lineage>
</organism>
<proteinExistence type="predicted"/>
<evidence type="ECO:0000313" key="18">
    <source>
        <dbReference type="Proteomes" id="UP000352088"/>
    </source>
</evidence>
<dbReference type="Pfam" id="PF02518">
    <property type="entry name" value="HATPase_c"/>
    <property type="match status" value="1"/>
</dbReference>
<feature type="transmembrane region" description="Helical" evidence="10">
    <location>
        <begin position="136"/>
        <end position="156"/>
    </location>
</feature>
<dbReference type="Proteomes" id="UP000365807">
    <property type="component" value="Unassembled WGS sequence"/>
</dbReference>
<evidence type="ECO:0000313" key="16">
    <source>
        <dbReference type="EMBL" id="EAL6850229.1"/>
    </source>
</evidence>
<protein>
    <recommendedName>
        <fullName evidence="3">histidine kinase</fullName>
        <ecNumber evidence="3">2.7.13.3</ecNumber>
    </recommendedName>
</protein>
<dbReference type="STRING" id="195.ATE51_01134"/>
<keyword evidence="4" id="KW-0597">Phosphoprotein</keyword>
<dbReference type="Proteomes" id="UP000411403">
    <property type="component" value="Unassembled WGS sequence"/>
</dbReference>
<evidence type="ECO:0000256" key="2">
    <source>
        <dbReference type="ARBA" id="ARBA00004141"/>
    </source>
</evidence>
<dbReference type="PROSITE" id="PS50885">
    <property type="entry name" value="HAMP"/>
    <property type="match status" value="1"/>
</dbReference>
<dbReference type="OrthoDB" id="9812241at2"/>
<dbReference type="InterPro" id="IPR005467">
    <property type="entry name" value="His_kinase_dom"/>
</dbReference>
<dbReference type="KEGG" id="ccof:VC76_06095"/>
<evidence type="ECO:0000256" key="5">
    <source>
        <dbReference type="ARBA" id="ARBA00022679"/>
    </source>
</evidence>
<evidence type="ECO:0000313" key="15">
    <source>
        <dbReference type="EMBL" id="EAK5103484.1"/>
    </source>
</evidence>
<dbReference type="EC" id="2.7.13.3" evidence="3"/>
<dbReference type="InterPro" id="IPR003660">
    <property type="entry name" value="HAMP_dom"/>
</dbReference>
<dbReference type="InterPro" id="IPR003594">
    <property type="entry name" value="HATPase_dom"/>
</dbReference>
<reference evidence="13 19" key="1">
    <citation type="submission" date="2018-05" db="EMBL/GenBank/DDBJ databases">
        <authorList>
            <consortium name="GenomeTrakr network: Whole genome sequencing for foodborne pathogen traceback"/>
        </authorList>
    </citation>
    <scope>NUCLEOTIDE SEQUENCE [LARGE SCALE GENOMIC DNA]</scope>
    <source>
        <strain evidence="13 19">NC_C6016</strain>
    </source>
</reference>
<dbReference type="Pfam" id="PF00512">
    <property type="entry name" value="HisKA"/>
    <property type="match status" value="1"/>
</dbReference>
<dbReference type="AlphaFoldDB" id="A0A1B3X8X5"/>
<evidence type="ECO:0000313" key="21">
    <source>
        <dbReference type="Proteomes" id="UP000409545"/>
    </source>
</evidence>
<keyword evidence="8 10" id="KW-1133">Transmembrane helix</keyword>
<comment type="subcellular location">
    <subcellularLocation>
        <location evidence="2">Membrane</location>
        <topology evidence="2">Multi-pass membrane protein</topology>
    </subcellularLocation>
</comment>
<feature type="domain" description="HAMP" evidence="12">
    <location>
        <begin position="160"/>
        <end position="210"/>
    </location>
</feature>
<evidence type="ECO:0000256" key="3">
    <source>
        <dbReference type="ARBA" id="ARBA00012438"/>
    </source>
</evidence>
<evidence type="ECO:0000256" key="8">
    <source>
        <dbReference type="ARBA" id="ARBA00022989"/>
    </source>
</evidence>
<accession>A0A1B3X8X5</accession>
<dbReference type="EMBL" id="AACQHW010000001">
    <property type="protein sequence ID" value="EAL6850229.1"/>
    <property type="molecule type" value="Genomic_DNA"/>
</dbReference>
<dbReference type="EMBL" id="AACDUL010000001">
    <property type="protein sequence ID" value="EAK1508897.1"/>
    <property type="molecule type" value="Genomic_DNA"/>
</dbReference>